<comment type="catalytic activity">
    <reaction evidence="2">
        <text>3-dehydroshikimate = 3,4-dihydroxybenzoate + H2O</text>
        <dbReference type="Rhea" id="RHEA:24848"/>
        <dbReference type="ChEBI" id="CHEBI:15377"/>
        <dbReference type="ChEBI" id="CHEBI:16630"/>
        <dbReference type="ChEBI" id="CHEBI:36241"/>
        <dbReference type="EC" id="4.2.1.118"/>
    </reaction>
</comment>
<dbReference type="AlphaFoldDB" id="A0A9X3IVA3"/>
<sequence length="614" mass="69484">MKTALATVSISGTLEQKFAAASKAGFQGVEIFENDLTQFPGSPRDVRLMAADHGLEIIALQPMRDFEAMPEPMRSANFYRMQKKFELMHELGTKRTLMCSNVSPYSVDDNARAAADLYELAELAKAEGFLLAYEALAWGRHVADYDKSWDIVKRADHPNLGICLDTFHMFSRGATLDCMRNEIPVEKIALVQVADAPYLQMREILQYSRHYRCFPGQGDFPVVEFMKALKEKGFDDYVSHEIFNDDFRASSPEDRAVDGMRSLIWLDQQSELPADHTPEELVDDVEFVEFAVAGESGEELVQLLSQLGFEETHQHKSKQVSLMRQGDINLVLNREPASQAHQHFEKHGVSVCALAFSTPSLKKVMKRADQFHCARFTNQTGPGELNIPAIRGIGDSLMYFVERKPVRFFELDFEPLETTRSGSSAGLIRIDHIGQTVASTDFLSAAFLYKSLFDFNVEASQDLPDIYGLVVSRTALNQNKRVRIPINMTTARSAAAQRFIDTTHGSGVHQLAFACEDIFKAAECVPAHLHLDIPANYYRDLQARFQIDNKLLARMQQWNILYDRNEDGEFFHFYTREVHGVFCEILQRVGNYDRYGEANAFIRLAAQSRAVGNH</sequence>
<gene>
    <name evidence="4" type="ORF">OUO13_17835</name>
</gene>
<dbReference type="HAMAP" id="MF_02238">
    <property type="entry name" value="DSD"/>
    <property type="match status" value="1"/>
</dbReference>
<dbReference type="Pfam" id="PF01261">
    <property type="entry name" value="AP_endonuc_2"/>
    <property type="match status" value="1"/>
</dbReference>
<comment type="cofactor">
    <cofactor evidence="2">
        <name>a divalent metal cation</name>
        <dbReference type="ChEBI" id="CHEBI:60240"/>
    </cofactor>
</comment>
<dbReference type="PROSITE" id="PS51819">
    <property type="entry name" value="VOC"/>
    <property type="match status" value="2"/>
</dbReference>
<reference evidence="4" key="1">
    <citation type="submission" date="2022-11" db="EMBL/GenBank/DDBJ databases">
        <title>Parathalassolutuus dongxingensis gen. nov., sp. nov., a novel member of family Oceanospirillaceae isolated from a coastal shrimp pond in Guangxi, China.</title>
        <authorList>
            <person name="Chen H."/>
        </authorList>
    </citation>
    <scope>NUCLEOTIDE SEQUENCE</scope>
    <source>
        <strain evidence="4">G-43</strain>
    </source>
</reference>
<dbReference type="Pfam" id="PF14696">
    <property type="entry name" value="Glyoxalase_5"/>
    <property type="match status" value="1"/>
</dbReference>
<dbReference type="InterPro" id="IPR037523">
    <property type="entry name" value="VOC_core"/>
</dbReference>
<dbReference type="Gene3D" id="3.10.180.10">
    <property type="entry name" value="2,3-Dihydroxybiphenyl 1,2-Dioxygenase, domain 1"/>
    <property type="match status" value="2"/>
</dbReference>
<feature type="domain" description="VOC" evidence="3">
    <location>
        <begin position="429"/>
        <end position="576"/>
    </location>
</feature>
<dbReference type="GO" id="GO:0046565">
    <property type="term" value="F:3-dehydroshikimate dehydratase activity"/>
    <property type="evidence" value="ECO:0007669"/>
    <property type="project" value="UniProtKB-UniRule"/>
</dbReference>
<dbReference type="CDD" id="cd08342">
    <property type="entry name" value="HPPD_N_like"/>
    <property type="match status" value="1"/>
</dbReference>
<feature type="binding site" evidence="2">
    <location>
        <position position="165"/>
    </location>
    <ligand>
        <name>a divalent metal cation</name>
        <dbReference type="ChEBI" id="CHEBI:60240"/>
        <note>catalytic</note>
    </ligand>
</feature>
<dbReference type="EC" id="4.2.1.118" evidence="2"/>
<dbReference type="PANTHER" id="PTHR12110">
    <property type="entry name" value="HYDROXYPYRUVATE ISOMERASE"/>
    <property type="match status" value="1"/>
</dbReference>
<dbReference type="InterPro" id="IPR029068">
    <property type="entry name" value="Glyas_Bleomycin-R_OHBP_Dase"/>
</dbReference>
<dbReference type="InterPro" id="IPR036237">
    <property type="entry name" value="Xyl_isomerase-like_sf"/>
</dbReference>
<evidence type="ECO:0000256" key="2">
    <source>
        <dbReference type="HAMAP-Rule" id="MF_02238"/>
    </source>
</evidence>
<feature type="binding site" evidence="2">
    <location>
        <position position="241"/>
    </location>
    <ligand>
        <name>a divalent metal cation</name>
        <dbReference type="ChEBI" id="CHEBI:60240"/>
        <note>catalytic</note>
    </ligand>
</feature>
<comment type="function">
    <text evidence="2">Catalyzes the conversion of 3-dehydroshikimate to protocatechuate (3,4-dihydroxybenzoate), a common intermediate of quinate and shikimate degradation pathways.</text>
</comment>
<dbReference type="GO" id="GO:0046279">
    <property type="term" value="P:3,4-dihydroxybenzoate biosynthetic process"/>
    <property type="evidence" value="ECO:0007669"/>
    <property type="project" value="UniProtKB-UniRule"/>
</dbReference>
<feature type="binding site" evidence="2">
    <location>
        <position position="192"/>
    </location>
    <ligand>
        <name>a divalent metal cation</name>
        <dbReference type="ChEBI" id="CHEBI:60240"/>
        <note>catalytic</note>
    </ligand>
</feature>
<accession>A0A9X3IVA3</accession>
<comment type="caution">
    <text evidence="2">Lacks conserved residue(s) required for the propagation of feature annotation.</text>
</comment>
<feature type="domain" description="VOC" evidence="3">
    <location>
        <begin position="286"/>
        <end position="403"/>
    </location>
</feature>
<dbReference type="InterPro" id="IPR013022">
    <property type="entry name" value="Xyl_isomerase-like_TIM-brl"/>
</dbReference>
<protein>
    <recommendedName>
        <fullName evidence="2">3-dehydroshikimate dehydratase</fullName>
        <shortName evidence="2">DSD</shortName>
        <ecNumber evidence="2">4.2.1.118</ecNumber>
    </recommendedName>
</protein>
<dbReference type="Gene3D" id="3.20.20.150">
    <property type="entry name" value="Divalent-metal-dependent TIM barrel enzymes"/>
    <property type="match status" value="1"/>
</dbReference>
<dbReference type="Proteomes" id="UP001150830">
    <property type="component" value="Unassembled WGS sequence"/>
</dbReference>
<dbReference type="SUPFAM" id="SSF51658">
    <property type="entry name" value="Xylose isomerase-like"/>
    <property type="match status" value="1"/>
</dbReference>
<dbReference type="EMBL" id="JAPNOA010000058">
    <property type="protein sequence ID" value="MCY0967043.1"/>
    <property type="molecule type" value="Genomic_DNA"/>
</dbReference>
<evidence type="ECO:0000259" key="3">
    <source>
        <dbReference type="PROSITE" id="PS51819"/>
    </source>
</evidence>
<keyword evidence="1 2" id="KW-0479">Metal-binding</keyword>
<proteinExistence type="inferred from homology"/>
<comment type="pathway">
    <text evidence="2">Aromatic compound metabolism; 3,4-dihydroxybenzoate biosynthesis.</text>
</comment>
<evidence type="ECO:0000313" key="4">
    <source>
        <dbReference type="EMBL" id="MCY0967043.1"/>
    </source>
</evidence>
<organism evidence="4 5">
    <name type="scientific">Parathalassolituus penaei</name>
    <dbReference type="NCBI Taxonomy" id="2997323"/>
    <lineage>
        <taxon>Bacteria</taxon>
        <taxon>Pseudomonadati</taxon>
        <taxon>Pseudomonadota</taxon>
        <taxon>Gammaproteobacteria</taxon>
        <taxon>Oceanospirillales</taxon>
        <taxon>Oceanospirillaceae</taxon>
        <taxon>Parathalassolituus</taxon>
    </lineage>
</organism>
<name>A0A9X3IVA3_9GAMM</name>
<feature type="binding site" evidence="2">
    <location>
        <position position="134"/>
    </location>
    <ligand>
        <name>a divalent metal cation</name>
        <dbReference type="ChEBI" id="CHEBI:60240"/>
        <note>catalytic</note>
    </ligand>
</feature>
<dbReference type="RefSeq" id="WP_283175248.1">
    <property type="nucleotide sequence ID" value="NZ_JAPNOA010000058.1"/>
</dbReference>
<comment type="similarity">
    <text evidence="2">Belongs to the bacterial two-domain DSD family.</text>
</comment>
<dbReference type="InterPro" id="IPR050312">
    <property type="entry name" value="IolE/XylAMocC-like"/>
</dbReference>
<dbReference type="PANTHER" id="PTHR12110:SF21">
    <property type="entry name" value="XYLOSE ISOMERASE-LIKE TIM BARREL DOMAIN-CONTAINING PROTEIN"/>
    <property type="match status" value="1"/>
</dbReference>
<dbReference type="GO" id="GO:0046872">
    <property type="term" value="F:metal ion binding"/>
    <property type="evidence" value="ECO:0007669"/>
    <property type="project" value="UniProtKB-UniRule"/>
</dbReference>
<dbReference type="SUPFAM" id="SSF54593">
    <property type="entry name" value="Glyoxalase/Bleomycin resistance protein/Dihydroxybiphenyl dioxygenase"/>
    <property type="match status" value="1"/>
</dbReference>
<keyword evidence="2" id="KW-0456">Lyase</keyword>
<evidence type="ECO:0000313" key="5">
    <source>
        <dbReference type="Proteomes" id="UP001150830"/>
    </source>
</evidence>
<evidence type="ECO:0000256" key="1">
    <source>
        <dbReference type="ARBA" id="ARBA00022723"/>
    </source>
</evidence>
<comment type="caution">
    <text evidence="4">The sequence shown here is derived from an EMBL/GenBank/DDBJ whole genome shotgun (WGS) entry which is preliminary data.</text>
</comment>
<keyword evidence="5" id="KW-1185">Reference proteome</keyword>
<dbReference type="InterPro" id="IPR041736">
    <property type="entry name" value="4OHPhenylPyrv_dOase_N"/>
</dbReference>
<dbReference type="InterPro" id="IPR043700">
    <property type="entry name" value="DSD"/>
</dbReference>